<organism evidence="1 2">
    <name type="scientific">Channa striata</name>
    <name type="common">Snakehead murrel</name>
    <name type="synonym">Ophicephalus striatus</name>
    <dbReference type="NCBI Taxonomy" id="64152"/>
    <lineage>
        <taxon>Eukaryota</taxon>
        <taxon>Metazoa</taxon>
        <taxon>Chordata</taxon>
        <taxon>Craniata</taxon>
        <taxon>Vertebrata</taxon>
        <taxon>Euteleostomi</taxon>
        <taxon>Actinopterygii</taxon>
        <taxon>Neopterygii</taxon>
        <taxon>Teleostei</taxon>
        <taxon>Neoteleostei</taxon>
        <taxon>Acanthomorphata</taxon>
        <taxon>Anabantaria</taxon>
        <taxon>Anabantiformes</taxon>
        <taxon>Channoidei</taxon>
        <taxon>Channidae</taxon>
        <taxon>Channa</taxon>
    </lineage>
</organism>
<dbReference type="InterPro" id="IPR009079">
    <property type="entry name" value="4_helix_cytokine-like_core"/>
</dbReference>
<dbReference type="Proteomes" id="UP001187415">
    <property type="component" value="Unassembled WGS sequence"/>
</dbReference>
<dbReference type="SUPFAM" id="SSF47266">
    <property type="entry name" value="4-helical cytokines"/>
    <property type="match status" value="1"/>
</dbReference>
<dbReference type="Gene3D" id="1.20.1250.10">
    <property type="match status" value="1"/>
</dbReference>
<protein>
    <submittedName>
        <fullName evidence="1">Uncharacterized protein</fullName>
    </submittedName>
</protein>
<accession>A0AA88LNQ6</accession>
<gene>
    <name evidence="1" type="ORF">Q5P01_023164</name>
</gene>
<dbReference type="AlphaFoldDB" id="A0AA88LNQ6"/>
<dbReference type="GO" id="GO:0005125">
    <property type="term" value="F:cytokine activity"/>
    <property type="evidence" value="ECO:0007669"/>
    <property type="project" value="InterPro"/>
</dbReference>
<reference evidence="1" key="1">
    <citation type="submission" date="2023-07" db="EMBL/GenBank/DDBJ databases">
        <title>Chromosome-level Genome Assembly of Striped Snakehead (Channa striata).</title>
        <authorList>
            <person name="Liu H."/>
        </authorList>
    </citation>
    <scope>NUCLEOTIDE SEQUENCE</scope>
    <source>
        <strain evidence="1">Gz</strain>
        <tissue evidence="1">Muscle</tissue>
    </source>
</reference>
<dbReference type="GO" id="GO:0045639">
    <property type="term" value="P:positive regulation of myeloid cell differentiation"/>
    <property type="evidence" value="ECO:0007669"/>
    <property type="project" value="InterPro"/>
</dbReference>
<name>A0AA88LNQ6_CHASR</name>
<dbReference type="InterPro" id="IPR040117">
    <property type="entry name" value="GCSF/MGF"/>
</dbReference>
<dbReference type="PANTHER" id="PTHR10511">
    <property type="entry name" value="GRANULOCYTE COLONY-STIMULATING FACTOR"/>
    <property type="match status" value="1"/>
</dbReference>
<evidence type="ECO:0000313" key="1">
    <source>
        <dbReference type="EMBL" id="KAK2820205.1"/>
    </source>
</evidence>
<keyword evidence="2" id="KW-1185">Reference proteome</keyword>
<dbReference type="PANTHER" id="PTHR10511:SF2">
    <property type="entry name" value="GRANULOCYTE COLONY-STIMULATING FACTOR"/>
    <property type="match status" value="1"/>
</dbReference>
<sequence length="203" mass="22177">MAGLASGAPLPERSALVADPQFQEMGQRSRVLTQKILNSIPDTHKSCIHTQTLRLDSAENSKLATMASIIGIPPAPVLRAVSENFTLETNLTRMSEGLQLHWALLNSVSPLLQNVDKVTELMADVRDLSIQINKMLKMAQTEDLVQPSPTSLTLRLPGDYEAQVAAHLTLVQLQSFGRTWSAASGGWTRATTTTQRADQQVLH</sequence>
<proteinExistence type="predicted"/>
<dbReference type="EMBL" id="JAUPFM010000019">
    <property type="protein sequence ID" value="KAK2820205.1"/>
    <property type="molecule type" value="Genomic_DNA"/>
</dbReference>
<evidence type="ECO:0000313" key="2">
    <source>
        <dbReference type="Proteomes" id="UP001187415"/>
    </source>
</evidence>
<comment type="caution">
    <text evidence="1">The sequence shown here is derived from an EMBL/GenBank/DDBJ whole genome shotgun (WGS) entry which is preliminary data.</text>
</comment>